<keyword evidence="4 6" id="KW-1133">Transmembrane helix</keyword>
<feature type="transmembrane region" description="Helical" evidence="6">
    <location>
        <begin position="186"/>
        <end position="205"/>
    </location>
</feature>
<name>A0AAW8QZ66_9ALTE</name>
<dbReference type="AlphaFoldDB" id="A0AAW8QZ66"/>
<dbReference type="GO" id="GO:0015171">
    <property type="term" value="F:amino acid transmembrane transporter activity"/>
    <property type="evidence" value="ECO:0007669"/>
    <property type="project" value="TreeGrafter"/>
</dbReference>
<keyword evidence="2" id="KW-1003">Cell membrane</keyword>
<evidence type="ECO:0000256" key="1">
    <source>
        <dbReference type="ARBA" id="ARBA00004651"/>
    </source>
</evidence>
<comment type="caution">
    <text evidence="7">The sequence shown here is derived from an EMBL/GenBank/DDBJ whole genome shotgun (WGS) entry which is preliminary data.</text>
</comment>
<accession>A0AAW8QZ66</accession>
<organism evidence="7 8">
    <name type="scientific">Brumicola blandensis</name>
    <dbReference type="NCBI Taxonomy" id="3075611"/>
    <lineage>
        <taxon>Bacteria</taxon>
        <taxon>Pseudomonadati</taxon>
        <taxon>Pseudomonadota</taxon>
        <taxon>Gammaproteobacteria</taxon>
        <taxon>Alteromonadales</taxon>
        <taxon>Alteromonadaceae</taxon>
        <taxon>Brumicola</taxon>
    </lineage>
</organism>
<dbReference type="GO" id="GO:0005886">
    <property type="term" value="C:plasma membrane"/>
    <property type="evidence" value="ECO:0007669"/>
    <property type="project" value="UniProtKB-SubCell"/>
</dbReference>
<dbReference type="PIRSF" id="PIRSF006324">
    <property type="entry name" value="LeuE"/>
    <property type="match status" value="1"/>
</dbReference>
<comment type="subcellular location">
    <subcellularLocation>
        <location evidence="1">Cell membrane</location>
        <topology evidence="1">Multi-pass membrane protein</topology>
    </subcellularLocation>
</comment>
<dbReference type="RefSeq" id="WP_311360245.1">
    <property type="nucleotide sequence ID" value="NZ_JAVRIE010000001.1"/>
</dbReference>
<dbReference type="Pfam" id="PF01810">
    <property type="entry name" value="LysE"/>
    <property type="match status" value="1"/>
</dbReference>
<dbReference type="PANTHER" id="PTHR30086:SF20">
    <property type="entry name" value="ARGININE EXPORTER PROTEIN ARGO-RELATED"/>
    <property type="match status" value="1"/>
</dbReference>
<proteinExistence type="predicted"/>
<dbReference type="InterPro" id="IPR001123">
    <property type="entry name" value="LeuE-type"/>
</dbReference>
<evidence type="ECO:0000313" key="7">
    <source>
        <dbReference type="EMBL" id="MDT0581444.1"/>
    </source>
</evidence>
<feature type="transmembrane region" description="Helical" evidence="6">
    <location>
        <begin position="154"/>
        <end position="174"/>
    </location>
</feature>
<feature type="transmembrane region" description="Helical" evidence="6">
    <location>
        <begin position="71"/>
        <end position="89"/>
    </location>
</feature>
<evidence type="ECO:0000256" key="2">
    <source>
        <dbReference type="ARBA" id="ARBA00022475"/>
    </source>
</evidence>
<evidence type="ECO:0000256" key="4">
    <source>
        <dbReference type="ARBA" id="ARBA00022989"/>
    </source>
</evidence>
<keyword evidence="5 6" id="KW-0472">Membrane</keyword>
<reference evidence="7 8" key="1">
    <citation type="submission" date="2023-09" db="EMBL/GenBank/DDBJ databases">
        <authorList>
            <person name="Rey-Velasco X."/>
        </authorList>
    </citation>
    <scope>NUCLEOTIDE SEQUENCE [LARGE SCALE GENOMIC DNA]</scope>
    <source>
        <strain evidence="7 8">W409</strain>
    </source>
</reference>
<dbReference type="EMBL" id="JAVRIE010000001">
    <property type="protein sequence ID" value="MDT0581444.1"/>
    <property type="molecule type" value="Genomic_DNA"/>
</dbReference>
<protein>
    <submittedName>
        <fullName evidence="7">LysE family translocator</fullName>
    </submittedName>
</protein>
<keyword evidence="8" id="KW-1185">Reference proteome</keyword>
<evidence type="ECO:0000256" key="5">
    <source>
        <dbReference type="ARBA" id="ARBA00023136"/>
    </source>
</evidence>
<evidence type="ECO:0000313" key="8">
    <source>
        <dbReference type="Proteomes" id="UP001249020"/>
    </source>
</evidence>
<evidence type="ECO:0000256" key="6">
    <source>
        <dbReference type="SAM" id="Phobius"/>
    </source>
</evidence>
<feature type="transmembrane region" description="Helical" evidence="6">
    <location>
        <begin position="42"/>
        <end position="64"/>
    </location>
</feature>
<dbReference type="Proteomes" id="UP001249020">
    <property type="component" value="Unassembled WGS sequence"/>
</dbReference>
<keyword evidence="3 6" id="KW-0812">Transmembrane</keyword>
<evidence type="ECO:0000256" key="3">
    <source>
        <dbReference type="ARBA" id="ARBA00022692"/>
    </source>
</evidence>
<gene>
    <name evidence="7" type="ORF">RM544_02765</name>
</gene>
<sequence length="207" mass="22957">MFNWVELFSIALIHFFAVASPGPDFAVVLKQSIQQGRLPALVTSLGIGCGILLHVTYSLVGIGLIIQTTPWLLNLLLYVAAAYLAWIGWSGLNSKPSEIRHEIPKGHSNKTLVKSFVIGFVTNGLNPKATLFFLSLFTVAISVDTSIHDKIIYGIYMAVATTLWFSFVSLVITHKKVRYFYQDNGYIFDRIMGAVLIIMAVLLLFSN</sequence>
<dbReference type="PANTHER" id="PTHR30086">
    <property type="entry name" value="ARGININE EXPORTER PROTEIN ARGO"/>
    <property type="match status" value="1"/>
</dbReference>